<evidence type="ECO:0000313" key="2">
    <source>
        <dbReference type="Proteomes" id="UP000309997"/>
    </source>
</evidence>
<evidence type="ECO:0000313" key="1">
    <source>
        <dbReference type="EMBL" id="KAL3597192.1"/>
    </source>
</evidence>
<name>A0ACC4CI98_POPAL</name>
<proteinExistence type="predicted"/>
<comment type="caution">
    <text evidence="1">The sequence shown here is derived from an EMBL/GenBank/DDBJ whole genome shotgun (WGS) entry which is preliminary data.</text>
</comment>
<accession>A0ACC4CI98</accession>
<keyword evidence="2" id="KW-1185">Reference proteome</keyword>
<dbReference type="Proteomes" id="UP000309997">
    <property type="component" value="Unassembled WGS sequence"/>
</dbReference>
<reference evidence="1 2" key="1">
    <citation type="journal article" date="2024" name="Plant Biotechnol. J.">
        <title>Genome and CRISPR/Cas9 system of a widespread forest tree (Populus alba) in the world.</title>
        <authorList>
            <person name="Liu Y.J."/>
            <person name="Jiang P.F."/>
            <person name="Han X.M."/>
            <person name="Li X.Y."/>
            <person name="Wang H.M."/>
            <person name="Wang Y.J."/>
            <person name="Wang X.X."/>
            <person name="Zeng Q.Y."/>
        </authorList>
    </citation>
    <scope>NUCLEOTIDE SEQUENCE [LARGE SCALE GENOMIC DNA]</scope>
    <source>
        <strain evidence="2">cv. PAL-ZL1</strain>
    </source>
</reference>
<protein>
    <submittedName>
        <fullName evidence="1">Uncharacterized protein</fullName>
    </submittedName>
</protein>
<gene>
    <name evidence="1" type="ORF">D5086_008829</name>
</gene>
<sequence>MSQVFGAVSLQVYITGRVYKRREVIIDIVIATMAGDFAKNCFNCLPYIILFDWLKALSRFCTCWLKVYLSPCTILGRQDFIRLVRTLSAVEKVTAGAGRGGRPSNSPAKSTREEAIFHVHGSV</sequence>
<dbReference type="EMBL" id="RCHU02000004">
    <property type="protein sequence ID" value="KAL3597192.1"/>
    <property type="molecule type" value="Genomic_DNA"/>
</dbReference>
<organism evidence="1 2">
    <name type="scientific">Populus alba</name>
    <name type="common">White poplar</name>
    <dbReference type="NCBI Taxonomy" id="43335"/>
    <lineage>
        <taxon>Eukaryota</taxon>
        <taxon>Viridiplantae</taxon>
        <taxon>Streptophyta</taxon>
        <taxon>Embryophyta</taxon>
        <taxon>Tracheophyta</taxon>
        <taxon>Spermatophyta</taxon>
        <taxon>Magnoliopsida</taxon>
        <taxon>eudicotyledons</taxon>
        <taxon>Gunneridae</taxon>
        <taxon>Pentapetalae</taxon>
        <taxon>rosids</taxon>
        <taxon>fabids</taxon>
        <taxon>Malpighiales</taxon>
        <taxon>Salicaceae</taxon>
        <taxon>Saliceae</taxon>
        <taxon>Populus</taxon>
    </lineage>
</organism>